<evidence type="ECO:0000256" key="4">
    <source>
        <dbReference type="ARBA" id="ARBA00023163"/>
    </source>
</evidence>
<accession>A0ABP6RL12</accession>
<dbReference type="Pfam" id="PF04545">
    <property type="entry name" value="Sigma70_r4"/>
    <property type="match status" value="1"/>
</dbReference>
<evidence type="ECO:0000259" key="5">
    <source>
        <dbReference type="Pfam" id="PF04198"/>
    </source>
</evidence>
<dbReference type="PANTHER" id="PTHR34294">
    <property type="entry name" value="TRANSCRIPTIONAL REGULATOR-RELATED"/>
    <property type="match status" value="1"/>
</dbReference>
<dbReference type="InterPro" id="IPR051054">
    <property type="entry name" value="SorC_transcr_regulators"/>
</dbReference>
<evidence type="ECO:0000313" key="8">
    <source>
        <dbReference type="Proteomes" id="UP001501736"/>
    </source>
</evidence>
<evidence type="ECO:0000256" key="1">
    <source>
        <dbReference type="ARBA" id="ARBA00010466"/>
    </source>
</evidence>
<dbReference type="Gene3D" id="1.10.10.60">
    <property type="entry name" value="Homeodomain-like"/>
    <property type="match status" value="1"/>
</dbReference>
<dbReference type="EMBL" id="BAAAYG010000007">
    <property type="protein sequence ID" value="GAA3286209.1"/>
    <property type="molecule type" value="Genomic_DNA"/>
</dbReference>
<gene>
    <name evidence="7" type="ORF">GCM10020260_20500</name>
</gene>
<dbReference type="PANTHER" id="PTHR34294:SF1">
    <property type="entry name" value="TRANSCRIPTIONAL REGULATOR LSRR"/>
    <property type="match status" value="1"/>
</dbReference>
<dbReference type="RefSeq" id="WP_344720951.1">
    <property type="nucleotide sequence ID" value="NZ_BAAAYG010000007.1"/>
</dbReference>
<evidence type="ECO:0000256" key="2">
    <source>
        <dbReference type="ARBA" id="ARBA00023015"/>
    </source>
</evidence>
<comment type="caution">
    <text evidence="7">The sequence shown here is derived from an EMBL/GenBank/DDBJ whole genome shotgun (WGS) entry which is preliminary data.</text>
</comment>
<reference evidence="8" key="1">
    <citation type="journal article" date="2019" name="Int. J. Syst. Evol. Microbiol.">
        <title>The Global Catalogue of Microorganisms (GCM) 10K type strain sequencing project: providing services to taxonomists for standard genome sequencing and annotation.</title>
        <authorList>
            <consortium name="The Broad Institute Genomics Platform"/>
            <consortium name="The Broad Institute Genome Sequencing Center for Infectious Disease"/>
            <person name="Wu L."/>
            <person name="Ma J."/>
        </authorList>
    </citation>
    <scope>NUCLEOTIDE SEQUENCE [LARGE SCALE GENOMIC DNA]</scope>
    <source>
        <strain evidence="8">JCM 11483</strain>
    </source>
</reference>
<feature type="domain" description="Sugar-binding" evidence="5">
    <location>
        <begin position="59"/>
        <end position="317"/>
    </location>
</feature>
<organism evidence="7 8">
    <name type="scientific">Nesterenkonia halobia</name>
    <dbReference type="NCBI Taxonomy" id="37922"/>
    <lineage>
        <taxon>Bacteria</taxon>
        <taxon>Bacillati</taxon>
        <taxon>Actinomycetota</taxon>
        <taxon>Actinomycetes</taxon>
        <taxon>Micrococcales</taxon>
        <taxon>Micrococcaceae</taxon>
        <taxon>Nesterenkonia</taxon>
    </lineage>
</organism>
<dbReference type="Gene3D" id="3.40.50.1360">
    <property type="match status" value="1"/>
</dbReference>
<evidence type="ECO:0000313" key="7">
    <source>
        <dbReference type="EMBL" id="GAA3286209.1"/>
    </source>
</evidence>
<dbReference type="InterPro" id="IPR007324">
    <property type="entry name" value="Sugar-bd_dom_put"/>
</dbReference>
<keyword evidence="2" id="KW-0805">Transcription regulation</keyword>
<evidence type="ECO:0000256" key="3">
    <source>
        <dbReference type="ARBA" id="ARBA00023125"/>
    </source>
</evidence>
<dbReference type="SUPFAM" id="SSF100950">
    <property type="entry name" value="NagB/RpiA/CoA transferase-like"/>
    <property type="match status" value="1"/>
</dbReference>
<dbReference type="Pfam" id="PF04198">
    <property type="entry name" value="Sugar-bind"/>
    <property type="match status" value="1"/>
</dbReference>
<keyword evidence="8" id="KW-1185">Reference proteome</keyword>
<evidence type="ECO:0000259" key="6">
    <source>
        <dbReference type="Pfam" id="PF04545"/>
    </source>
</evidence>
<comment type="similarity">
    <text evidence="1">Belongs to the SorC transcriptional regulatory family.</text>
</comment>
<dbReference type="InterPro" id="IPR007630">
    <property type="entry name" value="RNA_pol_sigma70_r4"/>
</dbReference>
<proteinExistence type="inferred from homology"/>
<keyword evidence="4" id="KW-0804">Transcription</keyword>
<dbReference type="InterPro" id="IPR037171">
    <property type="entry name" value="NagB/RpiA_transferase-like"/>
</dbReference>
<keyword evidence="3" id="KW-0238">DNA-binding</keyword>
<name>A0ABP6RL12_9MICC</name>
<feature type="domain" description="RNA polymerase sigma-70 region 4" evidence="6">
    <location>
        <begin position="15"/>
        <end position="47"/>
    </location>
</feature>
<protein>
    <submittedName>
        <fullName evidence="7">Sugar-binding transcriptional regulator</fullName>
    </submittedName>
</protein>
<sequence length="324" mass="34755">MRTSFREKAEYHAAQMYYAENRTMESIAGELGISRSTVSRLLAEARDQGIVRISLHPPIERPSALEHLISERHGVAAHVAASTPETEPSQRRDAVAVLAAEVLDALVRPDAVIGVAWGQTMTSVVTRLPRRPVRNVEVVQLNGAVNSQPEGTSVGLGTGMSVVENFARAFDARAHVFAVPAFFDYEETKEALWRERSTLRVLDLHHRATVAVFGVGTFGQGAPSQVYAGGYLSREDIDALTAERAVGDVCTVYLRADGSWEDIGLNRRSSGPSPDALRGVPRRVCVVNGPQKVPALRAALAAGLVTDLVIDQVSADLLAGSAAG</sequence>
<dbReference type="Proteomes" id="UP001501736">
    <property type="component" value="Unassembled WGS sequence"/>
</dbReference>